<dbReference type="AlphaFoldDB" id="A0AB40AL03"/>
<proteinExistence type="predicted"/>
<organism evidence="1 2">
    <name type="scientific">Dioscorea cayennensis subsp. rotundata</name>
    <name type="common">White Guinea yam</name>
    <name type="synonym">Dioscorea rotundata</name>
    <dbReference type="NCBI Taxonomy" id="55577"/>
    <lineage>
        <taxon>Eukaryota</taxon>
        <taxon>Viridiplantae</taxon>
        <taxon>Streptophyta</taxon>
        <taxon>Embryophyta</taxon>
        <taxon>Tracheophyta</taxon>
        <taxon>Spermatophyta</taxon>
        <taxon>Magnoliopsida</taxon>
        <taxon>Liliopsida</taxon>
        <taxon>Dioscoreales</taxon>
        <taxon>Dioscoreaceae</taxon>
        <taxon>Dioscorea</taxon>
    </lineage>
</organism>
<name>A0AB40AL03_DIOCR</name>
<protein>
    <submittedName>
        <fullName evidence="2">Pathogen-related protein</fullName>
    </submittedName>
</protein>
<keyword evidence="1" id="KW-1185">Reference proteome</keyword>
<dbReference type="Proteomes" id="UP001515500">
    <property type="component" value="Chromosome 20"/>
</dbReference>
<reference evidence="2" key="1">
    <citation type="submission" date="2025-08" db="UniProtKB">
        <authorList>
            <consortium name="RefSeq"/>
        </authorList>
    </citation>
    <scope>IDENTIFICATION</scope>
</reference>
<accession>A0AB40AL03</accession>
<gene>
    <name evidence="2" type="primary">LOC120251183</name>
</gene>
<dbReference type="Gene3D" id="3.10.450.50">
    <property type="match status" value="1"/>
</dbReference>
<evidence type="ECO:0000313" key="1">
    <source>
        <dbReference type="Proteomes" id="UP001515500"/>
    </source>
</evidence>
<dbReference type="PANTHER" id="PTHR31723">
    <property type="entry name" value="PATHOGENESIS-RELATED FAMILY PROTEIN"/>
    <property type="match status" value="1"/>
</dbReference>
<dbReference type="InterPro" id="IPR053218">
    <property type="entry name" value="Pathogen-related_defense"/>
</dbReference>
<dbReference type="GeneID" id="120251183"/>
<dbReference type="PANTHER" id="PTHR31723:SF4">
    <property type="entry name" value="PATHOGENESIS-RELATED FAMILY PROTEIN"/>
    <property type="match status" value="1"/>
</dbReference>
<evidence type="ECO:0000313" key="2">
    <source>
        <dbReference type="RefSeq" id="XP_039115655.1"/>
    </source>
</evidence>
<dbReference type="RefSeq" id="XP_039115655.1">
    <property type="nucleotide sequence ID" value="XM_039259721.1"/>
</dbReference>
<sequence>MESMDKYRTYMYGEGEKNTSWRHGEPPGYEVVNKLFEDERTMEWPKGSLEEVVQNAIKTWEMELSHKTNIHDFKTINPQKFKLFVNGRKGLSGEETLELGSYNALLKTSMPEKLQYYKTEKETFESSHEVFRTAFPRGFAWEVLSVYSGPPVIVFKFRHWGYMEGPFKGHAPTGELVEFSGVAILKVDESLRAEEVEIYYDPAELFAGLLKGDAVADDHGDIDAAAAKLQACPFFKGDQLKDGRELQLD</sequence>
<dbReference type="SUPFAM" id="SSF54427">
    <property type="entry name" value="NTF2-like"/>
    <property type="match status" value="1"/>
</dbReference>
<dbReference type="InterPro" id="IPR032710">
    <property type="entry name" value="NTF2-like_dom_sf"/>
</dbReference>